<reference evidence="8" key="1">
    <citation type="submission" date="2018-06" db="EMBL/GenBank/DDBJ databases">
        <title>Description of Blautia argi sp. nov., a new anaerobic isolated from dog feces.</title>
        <authorList>
            <person name="Chang Y.-H."/>
            <person name="Paek J."/>
            <person name="Shin Y."/>
        </authorList>
    </citation>
    <scope>NUCLEOTIDE SEQUENCE [LARGE SCALE GENOMIC DNA]</scope>
    <source>
        <strain evidence="8">KCTC 15426</strain>
    </source>
</reference>
<dbReference type="Pfam" id="PF13416">
    <property type="entry name" value="SBP_bac_8"/>
    <property type="match status" value="1"/>
</dbReference>
<keyword evidence="6" id="KW-1133">Transmembrane helix</keyword>
<evidence type="ECO:0000313" key="8">
    <source>
        <dbReference type="Proteomes" id="UP000250003"/>
    </source>
</evidence>
<evidence type="ECO:0000313" key="7">
    <source>
        <dbReference type="EMBL" id="AWY99240.1"/>
    </source>
</evidence>
<dbReference type="InterPro" id="IPR050490">
    <property type="entry name" value="Bact_solute-bd_prot1"/>
</dbReference>
<dbReference type="KEGG" id="blau:DQQ01_15190"/>
<evidence type="ECO:0000256" key="2">
    <source>
        <dbReference type="ARBA" id="ARBA00022729"/>
    </source>
</evidence>
<keyword evidence="2" id="KW-0732">Signal</keyword>
<keyword evidence="4" id="KW-0564">Palmitate</keyword>
<feature type="transmembrane region" description="Helical" evidence="6">
    <location>
        <begin position="6"/>
        <end position="24"/>
    </location>
</feature>
<protein>
    <submittedName>
        <fullName evidence="7">Sugar ABC transporter substrate-binding protein</fullName>
    </submittedName>
</protein>
<dbReference type="InterPro" id="IPR006059">
    <property type="entry name" value="SBP"/>
</dbReference>
<sequence length="555" mass="63115">MNKKLFWGIVVTAIIIFGMLFFSMKKESVKEESPKTDNNAKWQEAVHTPYGKYPETVTYTLGKISGGNHSNLPAGDTYEDNGYTRYLKRMLNIQNKDVFELEDGNQYEEAVEIAIKDNHLPDIMVVKGQETVQKLAEADMIEDLTEVYEECTTWRIKDMYASYTDALLNSGKYEGKLYGFPDTVIDHGPTFLWMRKDWIDKLGLEEPADMDEAMDCILEFVNQDAAGNGETIGLACTPELVAGSSETYSADGIFSMFHANPRKWVQDAGGEMVYGSVTQECKAALEYLNILYTRGVLDKRFLLRTSQNIEDLIKNGKCGAFFGKWWAPNNPLMESYDYDREAEWKPYFFTKQDENVLQEYETFEDRMYVVVRKGYEHPEIVAKYISVIFDYSRYDDKGANEVNEYFSLNVDPTARPLNINVDYRDTLYQTTENIRNALNGEKPPSSLTGLEKSYYDTCKAYLNGSLTTANAWAAYTSRITAVGALVDLGFKSRQPLPLSGEGLKAEENLLKLEQQTFIQIVCGEKPVGYFDTFVKEWYAAGGKELTQKARAALVM</sequence>
<dbReference type="SUPFAM" id="SSF53850">
    <property type="entry name" value="Periplasmic binding protein-like II"/>
    <property type="match status" value="1"/>
</dbReference>
<name>A0A2Z4UDZ7_9FIRM</name>
<dbReference type="EMBL" id="CP030280">
    <property type="protein sequence ID" value="AWY99240.1"/>
    <property type="molecule type" value="Genomic_DNA"/>
</dbReference>
<dbReference type="AlphaFoldDB" id="A0A2Z4UDZ7"/>
<proteinExistence type="predicted"/>
<keyword evidence="1" id="KW-1003">Cell membrane</keyword>
<evidence type="ECO:0000256" key="6">
    <source>
        <dbReference type="SAM" id="Phobius"/>
    </source>
</evidence>
<evidence type="ECO:0000256" key="4">
    <source>
        <dbReference type="ARBA" id="ARBA00023139"/>
    </source>
</evidence>
<dbReference type="RefSeq" id="WP_111920684.1">
    <property type="nucleotide sequence ID" value="NZ_CP030280.1"/>
</dbReference>
<gene>
    <name evidence="7" type="ORF">DQQ01_15190</name>
</gene>
<keyword evidence="3 6" id="KW-0472">Membrane</keyword>
<evidence type="ECO:0000256" key="1">
    <source>
        <dbReference type="ARBA" id="ARBA00022475"/>
    </source>
</evidence>
<accession>A0A2Z4UDZ7</accession>
<dbReference type="PANTHER" id="PTHR43649:SF33">
    <property type="entry name" value="POLYGALACTURONAN_RHAMNOGALACTURONAN-BINDING PROTEIN YTCQ"/>
    <property type="match status" value="1"/>
</dbReference>
<dbReference type="PANTHER" id="PTHR43649">
    <property type="entry name" value="ARABINOSE-BINDING PROTEIN-RELATED"/>
    <property type="match status" value="1"/>
</dbReference>
<dbReference type="OrthoDB" id="2644263at2"/>
<dbReference type="Gene3D" id="3.40.190.10">
    <property type="entry name" value="Periplasmic binding protein-like II"/>
    <property type="match status" value="2"/>
</dbReference>
<dbReference type="Proteomes" id="UP000250003">
    <property type="component" value="Chromosome"/>
</dbReference>
<keyword evidence="8" id="KW-1185">Reference proteome</keyword>
<keyword evidence="6" id="KW-0812">Transmembrane</keyword>
<evidence type="ECO:0000256" key="5">
    <source>
        <dbReference type="ARBA" id="ARBA00023288"/>
    </source>
</evidence>
<evidence type="ECO:0000256" key="3">
    <source>
        <dbReference type="ARBA" id="ARBA00023136"/>
    </source>
</evidence>
<keyword evidence="5" id="KW-0449">Lipoprotein</keyword>
<organism evidence="7 8">
    <name type="scientific">Blautia argi</name>
    <dbReference type="NCBI Taxonomy" id="1912897"/>
    <lineage>
        <taxon>Bacteria</taxon>
        <taxon>Bacillati</taxon>
        <taxon>Bacillota</taxon>
        <taxon>Clostridia</taxon>
        <taxon>Lachnospirales</taxon>
        <taxon>Lachnospiraceae</taxon>
        <taxon>Blautia</taxon>
    </lineage>
</organism>